<dbReference type="AlphaFoldDB" id="A0A7J0CBY2"/>
<accession>A0A7J0CBY2</accession>
<sequence>MNTRPSRLTPDEWQESAALLSPAEADLPAGRHAFHREELMTFIQQDTQTAADAPTPAHPAPARARRMFLRPLIALPVAACSLALIGTGLLTLTGNSSSTSGGEVAGPPLTATVGTGTSSGVPRLLDQISHAAAGGPRVTLRPGQYLYVESKVGSTYEKTVDDKTTLVGTGVHRRQIWNSADGTKGWLIDPAVFPEGGGTVDRVNEKGEPEPPSLNGPSHDYLATLPTDPDALLKKIYKETEGMGNSPDQQAFTTIGDMLGESLPPAALNTALFEAAGKIPGVVQVKDAVDAIGRPGVAVARLDETTGARTEWVFDARTYTYLGERTIQVRPNGGDSGLIKPGTILHTQAITVRQAVDHMKEVPSSDV</sequence>
<evidence type="ECO:0000256" key="1">
    <source>
        <dbReference type="SAM" id="Phobius"/>
    </source>
</evidence>
<name>A0A7J0CBY2_9ACTN</name>
<keyword evidence="1" id="KW-1133">Transmembrane helix</keyword>
<evidence type="ECO:0000313" key="3">
    <source>
        <dbReference type="Proteomes" id="UP000498980"/>
    </source>
</evidence>
<dbReference type="Proteomes" id="UP000498980">
    <property type="component" value="Unassembled WGS sequence"/>
</dbReference>
<organism evidence="2 3">
    <name type="scientific">Streptomyces fulvorobeus</name>
    <dbReference type="NCBI Taxonomy" id="284028"/>
    <lineage>
        <taxon>Bacteria</taxon>
        <taxon>Bacillati</taxon>
        <taxon>Actinomycetota</taxon>
        <taxon>Actinomycetes</taxon>
        <taxon>Kitasatosporales</taxon>
        <taxon>Streptomycetaceae</taxon>
        <taxon>Streptomyces</taxon>
    </lineage>
</organism>
<proteinExistence type="predicted"/>
<dbReference type="InterPro" id="IPR047789">
    <property type="entry name" value="CU044_5270-like"/>
</dbReference>
<gene>
    <name evidence="2" type="ORF">Sfulv_47930</name>
</gene>
<dbReference type="NCBIfam" id="NF038083">
    <property type="entry name" value="CU044_5270_fam"/>
    <property type="match status" value="1"/>
</dbReference>
<reference evidence="2 3" key="1">
    <citation type="submission" date="2020-05" db="EMBL/GenBank/DDBJ databases">
        <title>Whole genome shotgun sequence of Streptomyces fulvorobeus NBRC 15897.</title>
        <authorList>
            <person name="Komaki H."/>
            <person name="Tamura T."/>
        </authorList>
    </citation>
    <scope>NUCLEOTIDE SEQUENCE [LARGE SCALE GENOMIC DNA]</scope>
    <source>
        <strain evidence="2 3">NBRC 15897</strain>
    </source>
</reference>
<dbReference type="EMBL" id="BLWC01000001">
    <property type="protein sequence ID" value="GFM99982.1"/>
    <property type="molecule type" value="Genomic_DNA"/>
</dbReference>
<comment type="caution">
    <text evidence="2">The sequence shown here is derived from an EMBL/GenBank/DDBJ whole genome shotgun (WGS) entry which is preliminary data.</text>
</comment>
<evidence type="ECO:0000313" key="2">
    <source>
        <dbReference type="EMBL" id="GFM99982.1"/>
    </source>
</evidence>
<keyword evidence="3" id="KW-1185">Reference proteome</keyword>
<evidence type="ECO:0008006" key="4">
    <source>
        <dbReference type="Google" id="ProtNLM"/>
    </source>
</evidence>
<keyword evidence="1" id="KW-0472">Membrane</keyword>
<dbReference type="RefSeq" id="WP_173316391.1">
    <property type="nucleotide sequence ID" value="NZ_BAAAUE010000013.1"/>
</dbReference>
<keyword evidence="1" id="KW-0812">Transmembrane</keyword>
<feature type="transmembrane region" description="Helical" evidence="1">
    <location>
        <begin position="72"/>
        <end position="92"/>
    </location>
</feature>
<protein>
    <recommendedName>
        <fullName evidence="4">CU044_5270 family protein</fullName>
    </recommendedName>
</protein>